<evidence type="ECO:0000256" key="1">
    <source>
        <dbReference type="SAM" id="Phobius"/>
    </source>
</evidence>
<dbReference type="Proteomes" id="UP000193648">
    <property type="component" value="Unassembled WGS sequence"/>
</dbReference>
<reference evidence="2 3" key="1">
    <citation type="submission" date="2016-07" db="EMBL/GenBank/DDBJ databases">
        <title>Pervasive Adenine N6-methylation of Active Genes in Fungi.</title>
        <authorList>
            <consortium name="DOE Joint Genome Institute"/>
            <person name="Mondo S.J."/>
            <person name="Dannebaum R.O."/>
            <person name="Kuo R.C."/>
            <person name="Labutti K."/>
            <person name="Haridas S."/>
            <person name="Kuo A."/>
            <person name="Salamov A."/>
            <person name="Ahrendt S.R."/>
            <person name="Lipzen A."/>
            <person name="Sullivan W."/>
            <person name="Andreopoulos W.B."/>
            <person name="Clum A."/>
            <person name="Lindquist E."/>
            <person name="Daum C."/>
            <person name="Ramamoorthy G.K."/>
            <person name="Gryganskyi A."/>
            <person name="Culley D."/>
            <person name="Magnuson J.K."/>
            <person name="James T.Y."/>
            <person name="O'Malley M.A."/>
            <person name="Stajich J.E."/>
            <person name="Spatafora J.W."/>
            <person name="Visel A."/>
            <person name="Grigoriev I.V."/>
        </authorList>
    </citation>
    <scope>NUCLEOTIDE SEQUENCE [LARGE SCALE GENOMIC DNA]</scope>
    <source>
        <strain evidence="2 3">NRRL 3116</strain>
    </source>
</reference>
<comment type="caution">
    <text evidence="2">The sequence shown here is derived from an EMBL/GenBank/DDBJ whole genome shotgun (WGS) entry which is preliminary data.</text>
</comment>
<dbReference type="AlphaFoldDB" id="A0A1Y2GXF9"/>
<protein>
    <submittedName>
        <fullName evidence="2">Uncharacterized protein</fullName>
    </submittedName>
</protein>
<evidence type="ECO:0000313" key="3">
    <source>
        <dbReference type="Proteomes" id="UP000193648"/>
    </source>
</evidence>
<keyword evidence="1" id="KW-0472">Membrane</keyword>
<proteinExistence type="predicted"/>
<feature type="transmembrane region" description="Helical" evidence="1">
    <location>
        <begin position="32"/>
        <end position="55"/>
    </location>
</feature>
<accession>A0A1Y2GXF9</accession>
<keyword evidence="1" id="KW-1133">Transmembrane helix</keyword>
<dbReference type="InParanoid" id="A0A1Y2GXF9"/>
<dbReference type="GeneID" id="33564894"/>
<dbReference type="RefSeq" id="XP_021884735.1">
    <property type="nucleotide sequence ID" value="XM_022023050.1"/>
</dbReference>
<gene>
    <name evidence="2" type="ORF">BCR41DRAFT_347182</name>
</gene>
<evidence type="ECO:0000313" key="2">
    <source>
        <dbReference type="EMBL" id="ORZ26988.1"/>
    </source>
</evidence>
<keyword evidence="3" id="KW-1185">Reference proteome</keyword>
<dbReference type="EMBL" id="MCFF01000005">
    <property type="protein sequence ID" value="ORZ26988.1"/>
    <property type="molecule type" value="Genomic_DNA"/>
</dbReference>
<sequence>MKGFYFFIFSFLMISFWRWNESMMSRSNEELFFPFGPSFGSCFLWIVTVGTVDIVQMLSN</sequence>
<keyword evidence="1" id="KW-0812">Transmembrane</keyword>
<organism evidence="2 3">
    <name type="scientific">Lobosporangium transversale</name>
    <dbReference type="NCBI Taxonomy" id="64571"/>
    <lineage>
        <taxon>Eukaryota</taxon>
        <taxon>Fungi</taxon>
        <taxon>Fungi incertae sedis</taxon>
        <taxon>Mucoromycota</taxon>
        <taxon>Mortierellomycotina</taxon>
        <taxon>Mortierellomycetes</taxon>
        <taxon>Mortierellales</taxon>
        <taxon>Mortierellaceae</taxon>
        <taxon>Lobosporangium</taxon>
    </lineage>
</organism>
<feature type="transmembrane region" description="Helical" evidence="1">
    <location>
        <begin position="5"/>
        <end position="20"/>
    </location>
</feature>
<name>A0A1Y2GXF9_9FUNG</name>